<evidence type="ECO:0000256" key="1">
    <source>
        <dbReference type="SAM" id="Phobius"/>
    </source>
</evidence>
<reference evidence="2 3" key="1">
    <citation type="submission" date="2015-11" db="EMBL/GenBank/DDBJ databases">
        <title>Expanding the genomic diversity of Burkholderia species for the development of highly accurate diagnostics.</title>
        <authorList>
            <person name="Sahl J."/>
            <person name="Keim P."/>
            <person name="Wagner D."/>
        </authorList>
    </citation>
    <scope>NUCLEOTIDE SEQUENCE [LARGE SCALE GENOMIC DNA]</scope>
    <source>
        <strain evidence="2 3">TSV85</strain>
    </source>
</reference>
<dbReference type="AlphaFoldDB" id="A0A103DXI1"/>
<proteinExistence type="predicted"/>
<keyword evidence="3" id="KW-1185">Reference proteome</keyword>
<comment type="caution">
    <text evidence="2">The sequence shown here is derived from an EMBL/GenBank/DDBJ whole genome shotgun (WGS) entry which is preliminary data.</text>
</comment>
<gene>
    <name evidence="2" type="ORF">WS67_20820</name>
</gene>
<dbReference type="EMBL" id="LOWA01000054">
    <property type="protein sequence ID" value="KVE24540.1"/>
    <property type="molecule type" value="Genomic_DNA"/>
</dbReference>
<evidence type="ECO:0000313" key="3">
    <source>
        <dbReference type="Proteomes" id="UP000062788"/>
    </source>
</evidence>
<protein>
    <submittedName>
        <fullName evidence="2">Uncharacterized protein</fullName>
    </submittedName>
</protein>
<feature type="transmembrane region" description="Helical" evidence="1">
    <location>
        <begin position="58"/>
        <end position="77"/>
    </location>
</feature>
<sequence>MKRRTAEGSPEAQRRVLLARMAATRTELSSSNRVIDMTRPISARGNAAGYRAMTLPNLGGSAGIAIAVALVGCVLLGPRRLVMTAARAGVAALIGRMARDAVQK</sequence>
<evidence type="ECO:0000313" key="2">
    <source>
        <dbReference type="EMBL" id="KVE24540.1"/>
    </source>
</evidence>
<name>A0A103DXI1_9BURK</name>
<keyword evidence="1" id="KW-0472">Membrane</keyword>
<keyword evidence="1" id="KW-0812">Transmembrane</keyword>
<keyword evidence="1" id="KW-1133">Transmembrane helix</keyword>
<organism evidence="2 3">
    <name type="scientific">Burkholderia singularis</name>
    <dbReference type="NCBI Taxonomy" id="1503053"/>
    <lineage>
        <taxon>Bacteria</taxon>
        <taxon>Pseudomonadati</taxon>
        <taxon>Pseudomonadota</taxon>
        <taxon>Betaproteobacteria</taxon>
        <taxon>Burkholderiales</taxon>
        <taxon>Burkholderiaceae</taxon>
        <taxon>Burkholderia</taxon>
        <taxon>pseudomallei group</taxon>
    </lineage>
</organism>
<dbReference type="OrthoDB" id="9035634at2"/>
<accession>A0A103DXI1</accession>
<dbReference type="Proteomes" id="UP000062788">
    <property type="component" value="Unassembled WGS sequence"/>
</dbReference>